<keyword evidence="1" id="KW-0175">Coiled coil</keyword>
<proteinExistence type="predicted"/>
<feature type="coiled-coil region" evidence="1">
    <location>
        <begin position="59"/>
        <end position="184"/>
    </location>
</feature>
<name>A0A6C0API0_9ZZZZ</name>
<reference evidence="3" key="1">
    <citation type="journal article" date="2020" name="Nature">
        <title>Giant virus diversity and host interactions through global metagenomics.</title>
        <authorList>
            <person name="Schulz F."/>
            <person name="Roux S."/>
            <person name="Paez-Espino D."/>
            <person name="Jungbluth S."/>
            <person name="Walsh D.A."/>
            <person name="Denef V.J."/>
            <person name="McMahon K.D."/>
            <person name="Konstantinidis K.T."/>
            <person name="Eloe-Fadrosh E.A."/>
            <person name="Kyrpides N.C."/>
            <person name="Woyke T."/>
        </authorList>
    </citation>
    <scope>NUCLEOTIDE SEQUENCE</scope>
    <source>
        <strain evidence="3">GVMAG-S-1101164-72</strain>
    </source>
</reference>
<organism evidence="3">
    <name type="scientific">viral metagenome</name>
    <dbReference type="NCBI Taxonomy" id="1070528"/>
    <lineage>
        <taxon>unclassified sequences</taxon>
        <taxon>metagenomes</taxon>
        <taxon>organismal metagenomes</taxon>
    </lineage>
</organism>
<evidence type="ECO:0000256" key="2">
    <source>
        <dbReference type="SAM" id="MobiDB-lite"/>
    </source>
</evidence>
<evidence type="ECO:0000256" key="1">
    <source>
        <dbReference type="SAM" id="Coils"/>
    </source>
</evidence>
<feature type="region of interest" description="Disordered" evidence="2">
    <location>
        <begin position="340"/>
        <end position="371"/>
    </location>
</feature>
<sequence>MSTAVTAVTAVDPINERIGQAKADVATYTKEISNIKTEIGKLGILPADFKTREDYRGYITKVEGLLAKSKADLLKAEREKAAATKIALKAAKKAEVVTKTELKEPVKSDKTPKQILALAELDVEEAQSKVTDLTNEISQLQEAITGLKTSSANTTELKAKQDRLSKVKRELIDAKGVVEQKQKEVETLVTKQVKEEVLPSGSATIATTASTASTAISETTVIPESGSKLSTVTDTTAAEEVRFTFLKQRFIVENKFDGDKLLPKQRAFMEAMNILPVMASVDEKELVKVLENIVNNKNCRSDSWIGLSVKCGPIRTLLNTLADRLWVYLSKDPDILSRQARLETGSPGSVPGSLSPEGKSGIPPGGHPFDSKNDTIITIKVPLRSLYESAFGPITAERERMGATGQNTRGDLSNLKTELIWGLRQKIDELFPIKRSYSSSAPPPLEDPLRQTLLQFLATTSENPNPPESIQELERYFTQTIHETVDSYKRSNPPNRMSKEQEEELFLKIPTIIRSFENATGIVPTIKAPPIGLKVEERNIYDRIAGLLYNNDTITNSLKQKILDKISTIEGNFPSIEGYKIAVGTAIGDILAQLYSRERGPPDFMKPNLVPIVSIVS</sequence>
<feature type="compositionally biased region" description="Low complexity" evidence="2">
    <location>
        <begin position="345"/>
        <end position="358"/>
    </location>
</feature>
<accession>A0A6C0API0</accession>
<dbReference type="EMBL" id="MN740759">
    <property type="protein sequence ID" value="QHS81727.1"/>
    <property type="molecule type" value="Genomic_DNA"/>
</dbReference>
<dbReference type="AlphaFoldDB" id="A0A6C0API0"/>
<protein>
    <submittedName>
        <fullName evidence="3">Uncharacterized protein</fullName>
    </submittedName>
</protein>
<evidence type="ECO:0000313" key="3">
    <source>
        <dbReference type="EMBL" id="QHS81727.1"/>
    </source>
</evidence>